<evidence type="ECO:0000256" key="1">
    <source>
        <dbReference type="SAM" id="Phobius"/>
    </source>
</evidence>
<keyword evidence="1" id="KW-1133">Transmembrane helix</keyword>
<accession>A0ABM8WIF8</accession>
<gene>
    <name evidence="2" type="ORF">LMG21510_00675</name>
</gene>
<feature type="transmembrane region" description="Helical" evidence="1">
    <location>
        <begin position="65"/>
        <end position="87"/>
    </location>
</feature>
<evidence type="ECO:0000313" key="2">
    <source>
        <dbReference type="EMBL" id="CAG9167170.1"/>
    </source>
</evidence>
<keyword evidence="3" id="KW-1185">Reference proteome</keyword>
<dbReference type="EMBL" id="CAJZAH010000001">
    <property type="protein sequence ID" value="CAG9167170.1"/>
    <property type="molecule type" value="Genomic_DNA"/>
</dbReference>
<keyword evidence="1" id="KW-0472">Membrane</keyword>
<dbReference type="InterPro" id="IPR023829">
    <property type="entry name" value="PGA_PgaD"/>
</dbReference>
<comment type="caution">
    <text evidence="2">The sequence shown here is derived from an EMBL/GenBank/DDBJ whole genome shotgun (WGS) entry which is preliminary data.</text>
</comment>
<protein>
    <recommendedName>
        <fullName evidence="4">Poly-beta-1,6-N-acetyl-D-glucosamine biosynthesis protein PgaD</fullName>
    </recommendedName>
</protein>
<dbReference type="RefSeq" id="WP_222206570.1">
    <property type="nucleotide sequence ID" value="NZ_CAJZAH010000001.1"/>
</dbReference>
<keyword evidence="1" id="KW-0812">Transmembrane</keyword>
<dbReference type="NCBIfam" id="TIGR03940">
    <property type="entry name" value="PGA_PgaD"/>
    <property type="match status" value="1"/>
</dbReference>
<proteinExistence type="predicted"/>
<reference evidence="2 3" key="1">
    <citation type="submission" date="2021-08" db="EMBL/GenBank/DDBJ databases">
        <authorList>
            <person name="Peeters C."/>
        </authorList>
    </citation>
    <scope>NUCLEOTIDE SEQUENCE [LARGE SCALE GENOMIC DNA]</scope>
    <source>
        <strain evidence="2 3">LMG 21510</strain>
    </source>
</reference>
<dbReference type="Pfam" id="PF13994">
    <property type="entry name" value="PgaD"/>
    <property type="match status" value="1"/>
</dbReference>
<evidence type="ECO:0000313" key="3">
    <source>
        <dbReference type="Proteomes" id="UP000721236"/>
    </source>
</evidence>
<evidence type="ECO:0008006" key="4">
    <source>
        <dbReference type="Google" id="ProtNLM"/>
    </source>
</evidence>
<sequence>MNPHSEDLIVRTPRSRLGWLFDALLTAIAWIGFGWLCVTGILAILREAEAGPGVPVWSALLPTMSTLTLYVVVGVFNGVVLLTWAIYNQYRFSGMDRRKAIPALRNDELARSFALPVPRLAALQQAKIAVVDHDADGTIAAVRLP</sequence>
<dbReference type="Proteomes" id="UP000721236">
    <property type="component" value="Unassembled WGS sequence"/>
</dbReference>
<name>A0ABM8WIF8_9BURK</name>
<feature type="transmembrane region" description="Helical" evidence="1">
    <location>
        <begin position="20"/>
        <end position="45"/>
    </location>
</feature>
<organism evidence="2 3">
    <name type="scientific">Cupriavidus respiraculi</name>
    <dbReference type="NCBI Taxonomy" id="195930"/>
    <lineage>
        <taxon>Bacteria</taxon>
        <taxon>Pseudomonadati</taxon>
        <taxon>Pseudomonadota</taxon>
        <taxon>Betaproteobacteria</taxon>
        <taxon>Burkholderiales</taxon>
        <taxon>Burkholderiaceae</taxon>
        <taxon>Cupriavidus</taxon>
    </lineage>
</organism>